<comment type="caution">
    <text evidence="2">The sequence shown here is derived from an EMBL/GenBank/DDBJ whole genome shotgun (WGS) entry which is preliminary data.</text>
</comment>
<evidence type="ECO:0000313" key="3">
    <source>
        <dbReference type="Proteomes" id="UP001345963"/>
    </source>
</evidence>
<feature type="region of interest" description="Disordered" evidence="1">
    <location>
        <begin position="92"/>
        <end position="127"/>
    </location>
</feature>
<feature type="non-terminal residue" evidence="2">
    <location>
        <position position="1"/>
    </location>
</feature>
<evidence type="ECO:0000256" key="1">
    <source>
        <dbReference type="SAM" id="MobiDB-lite"/>
    </source>
</evidence>
<reference evidence="2 3" key="1">
    <citation type="submission" date="2021-07" db="EMBL/GenBank/DDBJ databases">
        <authorList>
            <person name="Palmer J.M."/>
        </authorList>
    </citation>
    <scope>NUCLEOTIDE SEQUENCE [LARGE SCALE GENOMIC DNA]</scope>
    <source>
        <strain evidence="2 3">AT_MEX2019</strain>
        <tissue evidence="2">Muscle</tissue>
    </source>
</reference>
<sequence length="252" mass="27700">TVQHDLDDNWIHKSDSDETSCQQPSMRLRASTEETLFSKSRTGGAGTGASPGTAGLGPAVRVQERHLQAASCCSKQQIVSCRRESEIQSESQSFTFSAHNQNKEEELSAPSSTALQRNRKSSGPMQLRRAYDPLCPNIRSQISWSGSAGRTGPLMEALSCQLIRSTCSPLCPQQGVGPQLSSDQMMNHQKEPNAKLKTDRFRRGKDLLSSGWQDWRCHDKELSPGGPDRCEGGVADQETVQDNTDKTSHKHC</sequence>
<proteinExistence type="predicted"/>
<evidence type="ECO:0000313" key="2">
    <source>
        <dbReference type="EMBL" id="MED6235298.1"/>
    </source>
</evidence>
<dbReference type="Proteomes" id="UP001345963">
    <property type="component" value="Unassembled WGS sequence"/>
</dbReference>
<protein>
    <submittedName>
        <fullName evidence="2">Uncharacterized protein</fullName>
    </submittedName>
</protein>
<dbReference type="EMBL" id="JAHUTI010010330">
    <property type="protein sequence ID" value="MED6235298.1"/>
    <property type="molecule type" value="Genomic_DNA"/>
</dbReference>
<feature type="compositionally biased region" description="Basic and acidic residues" evidence="1">
    <location>
        <begin position="243"/>
        <end position="252"/>
    </location>
</feature>
<gene>
    <name evidence="2" type="ORF">ATANTOWER_022581</name>
</gene>
<name>A0ABU7ABS5_9TELE</name>
<feature type="compositionally biased region" description="Basic and acidic residues" evidence="1">
    <location>
        <begin position="1"/>
        <end position="16"/>
    </location>
</feature>
<feature type="region of interest" description="Disordered" evidence="1">
    <location>
        <begin position="1"/>
        <end position="57"/>
    </location>
</feature>
<feature type="compositionally biased region" description="Polar residues" evidence="1">
    <location>
        <begin position="109"/>
        <end position="124"/>
    </location>
</feature>
<feature type="region of interest" description="Disordered" evidence="1">
    <location>
        <begin position="216"/>
        <end position="252"/>
    </location>
</feature>
<keyword evidence="3" id="KW-1185">Reference proteome</keyword>
<organism evidence="2 3">
    <name type="scientific">Ataeniobius toweri</name>
    <dbReference type="NCBI Taxonomy" id="208326"/>
    <lineage>
        <taxon>Eukaryota</taxon>
        <taxon>Metazoa</taxon>
        <taxon>Chordata</taxon>
        <taxon>Craniata</taxon>
        <taxon>Vertebrata</taxon>
        <taxon>Euteleostomi</taxon>
        <taxon>Actinopterygii</taxon>
        <taxon>Neopterygii</taxon>
        <taxon>Teleostei</taxon>
        <taxon>Neoteleostei</taxon>
        <taxon>Acanthomorphata</taxon>
        <taxon>Ovalentaria</taxon>
        <taxon>Atherinomorphae</taxon>
        <taxon>Cyprinodontiformes</taxon>
        <taxon>Goodeidae</taxon>
        <taxon>Ataeniobius</taxon>
    </lineage>
</organism>
<accession>A0ABU7ABS5</accession>